<dbReference type="Gene3D" id="3.30.230.10">
    <property type="match status" value="1"/>
</dbReference>
<keyword evidence="10" id="KW-0175">Coiled coil</keyword>
<evidence type="ECO:0000259" key="12">
    <source>
        <dbReference type="PROSITE" id="PS51786"/>
    </source>
</evidence>
<evidence type="ECO:0000256" key="4">
    <source>
        <dbReference type="ARBA" id="ARBA00022801"/>
    </source>
</evidence>
<reference evidence="14 15" key="1">
    <citation type="submission" date="2024-01" db="EMBL/GenBank/DDBJ databases">
        <authorList>
            <person name="Allen C."/>
            <person name="Tagirdzhanova G."/>
        </authorList>
    </citation>
    <scope>NUCLEOTIDE SEQUENCE [LARGE SCALE GENOMIC DNA]</scope>
</reference>
<organism evidence="14 15">
    <name type="scientific">Sporothrix curviconia</name>
    <dbReference type="NCBI Taxonomy" id="1260050"/>
    <lineage>
        <taxon>Eukaryota</taxon>
        <taxon>Fungi</taxon>
        <taxon>Dikarya</taxon>
        <taxon>Ascomycota</taxon>
        <taxon>Pezizomycotina</taxon>
        <taxon>Sordariomycetes</taxon>
        <taxon>Sordariomycetidae</taxon>
        <taxon>Ophiostomatales</taxon>
        <taxon>Ophiostomataceae</taxon>
        <taxon>Sporothrix</taxon>
    </lineage>
</organism>
<feature type="binding site" evidence="8">
    <location>
        <begin position="552"/>
        <end position="559"/>
    </location>
    <ligand>
        <name>ATP</name>
        <dbReference type="ChEBI" id="CHEBI:30616"/>
    </ligand>
</feature>
<feature type="domain" description="Lon proteolytic" evidence="12">
    <location>
        <begin position="795"/>
        <end position="982"/>
    </location>
</feature>
<feature type="active site" evidence="8 9">
    <location>
        <position position="888"/>
    </location>
</feature>
<comment type="function">
    <text evidence="8">ATP-dependent serine protease that mediates the selective degradation of misfolded and unassembled polypeptides in the peroxisomal matrix. Necessary for type 2 peroxisome targeting signal (PTS2)-containing protein processing and facilitates peroxisome matrix protein import.</text>
</comment>
<keyword evidence="5 8" id="KW-0720">Serine protease</keyword>
<dbReference type="SMART" id="SM00464">
    <property type="entry name" value="LON"/>
    <property type="match status" value="1"/>
</dbReference>
<name>A0ABP0C7S9_9PEZI</name>
<dbReference type="InterPro" id="IPR008269">
    <property type="entry name" value="Lon_proteolytic"/>
</dbReference>
<dbReference type="PROSITE" id="PS51786">
    <property type="entry name" value="LON_PROTEOLYTIC"/>
    <property type="match status" value="1"/>
</dbReference>
<feature type="domain" description="Lon N-terminal" evidence="13">
    <location>
        <begin position="9"/>
        <end position="277"/>
    </location>
</feature>
<dbReference type="InterPro" id="IPR003959">
    <property type="entry name" value="ATPase_AAA_core"/>
</dbReference>
<dbReference type="SUPFAM" id="SSF54211">
    <property type="entry name" value="Ribosomal protein S5 domain 2-like"/>
    <property type="match status" value="1"/>
</dbReference>
<feature type="short sequence motif" description="Microbody targeting signal" evidence="8">
    <location>
        <begin position="996"/>
        <end position="998"/>
    </location>
</feature>
<feature type="region of interest" description="Disordered" evidence="11">
    <location>
        <begin position="351"/>
        <end position="373"/>
    </location>
</feature>
<evidence type="ECO:0000256" key="2">
    <source>
        <dbReference type="ARBA" id="ARBA00022670"/>
    </source>
</evidence>
<evidence type="ECO:0000256" key="5">
    <source>
        <dbReference type="ARBA" id="ARBA00022825"/>
    </source>
</evidence>
<dbReference type="Pfam" id="PF22667">
    <property type="entry name" value="Lon_lid"/>
    <property type="match status" value="1"/>
</dbReference>
<dbReference type="SUPFAM" id="SSF52540">
    <property type="entry name" value="P-loop containing nucleoside triphosphate hydrolases"/>
    <property type="match status" value="1"/>
</dbReference>
<comment type="caution">
    <text evidence="14">The sequence shown here is derived from an EMBL/GenBank/DDBJ whole genome shotgun (WGS) entry which is preliminary data.</text>
</comment>
<dbReference type="InterPro" id="IPR027417">
    <property type="entry name" value="P-loop_NTPase"/>
</dbReference>
<dbReference type="Gene3D" id="3.40.50.300">
    <property type="entry name" value="P-loop containing nucleotide triphosphate hydrolases"/>
    <property type="match status" value="1"/>
</dbReference>
<accession>A0ABP0C7S9</accession>
<keyword evidence="7 8" id="KW-0576">Peroxisome</keyword>
<dbReference type="PROSITE" id="PS51787">
    <property type="entry name" value="LON_N"/>
    <property type="match status" value="1"/>
</dbReference>
<dbReference type="PANTHER" id="PTHR10046">
    <property type="entry name" value="ATP DEPENDENT LON PROTEASE FAMILY MEMBER"/>
    <property type="match status" value="1"/>
</dbReference>
<keyword evidence="6 8" id="KW-0067">ATP-binding</keyword>
<evidence type="ECO:0000256" key="7">
    <source>
        <dbReference type="ARBA" id="ARBA00023140"/>
    </source>
</evidence>
<dbReference type="InterPro" id="IPR020568">
    <property type="entry name" value="Ribosomal_Su5_D2-typ_SF"/>
</dbReference>
<dbReference type="Proteomes" id="UP001642405">
    <property type="component" value="Unassembled WGS sequence"/>
</dbReference>
<evidence type="ECO:0000256" key="10">
    <source>
        <dbReference type="SAM" id="Coils"/>
    </source>
</evidence>
<dbReference type="PRINTS" id="PR00830">
    <property type="entry name" value="ENDOLAPTASE"/>
</dbReference>
<proteinExistence type="inferred from homology"/>
<feature type="coiled-coil region" evidence="10">
    <location>
        <begin position="467"/>
        <end position="494"/>
    </location>
</feature>
<comment type="subcellular location">
    <subcellularLocation>
        <location evidence="1 8">Peroxisome matrix</location>
    </subcellularLocation>
</comment>
<evidence type="ECO:0000313" key="15">
    <source>
        <dbReference type="Proteomes" id="UP001642405"/>
    </source>
</evidence>
<evidence type="ECO:0000256" key="9">
    <source>
        <dbReference type="PROSITE-ProRule" id="PRU01122"/>
    </source>
</evidence>
<evidence type="ECO:0000256" key="6">
    <source>
        <dbReference type="ARBA" id="ARBA00022840"/>
    </source>
</evidence>
<feature type="compositionally biased region" description="Gly residues" evidence="11">
    <location>
        <begin position="351"/>
        <end position="363"/>
    </location>
</feature>
<dbReference type="Pfam" id="PF05362">
    <property type="entry name" value="Lon_C"/>
    <property type="match status" value="1"/>
</dbReference>
<dbReference type="InterPro" id="IPR014721">
    <property type="entry name" value="Ribsml_uS5_D2-typ_fold_subgr"/>
</dbReference>
<evidence type="ECO:0000313" key="14">
    <source>
        <dbReference type="EMBL" id="CAK7228052.1"/>
    </source>
</evidence>
<dbReference type="Pfam" id="PF02190">
    <property type="entry name" value="LON_substr_bdg"/>
    <property type="match status" value="1"/>
</dbReference>
<dbReference type="Pfam" id="PF00004">
    <property type="entry name" value="AAA"/>
    <property type="match status" value="1"/>
</dbReference>
<protein>
    <recommendedName>
        <fullName evidence="8">Lon protease homolog 2, peroxisomal</fullName>
        <ecNumber evidence="8">3.4.21.-</ecNumber>
    </recommendedName>
</protein>
<dbReference type="EC" id="3.4.21.-" evidence="8"/>
<feature type="active site" evidence="8 9">
    <location>
        <position position="931"/>
    </location>
</feature>
<dbReference type="Gene3D" id="2.30.130.40">
    <property type="entry name" value="LON domain-like"/>
    <property type="match status" value="1"/>
</dbReference>
<sequence>MARSPSLPLPILPLPKGLILFPGILQRIPATANRPDIPALLASMYARAAGSDPADNEGIARAVNEVPVVCVPMGSPLVGPRGQLLLDESADSKNSKNNNAEIPSATARVPEFEAGKSTKADLFGCGVVAKISRIEGRDAGEFTLHVEGRSRVLIDSIDQEQPCFEGTVTLYPDQVDLADTALFAVFQRLKAASRELAQVLRVAAMIAPDRPHARFTPLLARRLDAFILNKSLAEAGLLADFMTNIVVASYEEKLQVLALFDVKKRVARVVELLERQISNIRNNVKITTVTIETEGNGNGNNNNNNNGNRMWDPITHNLPQPRNGQGLPFNILIPANGFGNGMANGLGNGNDMFGAGGGGGRGGPQQDPQEPDEVEELAKKLEAAELTPDAAKIAERELKRLRKMVPAQAEYSVVRTYLETLAEIPWKTATEDRLGPGTLAKARAQLDGDHYGLEQVKKRLLEYMAVLRLKQSINEDVEAQVREAQRALELAKAAAAASSPADPSVAAADVADTDAAAKAAAAQADIRAADEKLQALAARRTTDRSPILLLVGPPGVGKTSLARSVAASLGRKFHRISLGGVRDEAEIRGHRRTYVAAMPGLVMQGLRKVGVANPVMLLDEIDKIGTSNNHGDPSAAMLEVLDPEQNYSFTDHYLAVPYDLSRVLFIATANSLDTIPAPLLDRMETIYLPGYTTLEKKHIALQYLVPKQIRVNGLTSEQVGLDEDVVAKVIESYTREAGVRNLERELGSVCRAKAVEYAEAKDSNTLTAYQPRLTVDDLEGILGIEKFEDEIAETSSRPGLVTGLVAYSSGGNGSILFIEVADMPGTGRVQLTGKLGDVLKESVEVALSWVKAHAFELGLTQDPVEDIMRQRSIHVHCPSGAVPKDGPSSGAAQAIALVSLFSGRSVPPSMAMTGEITLRGRITAVGGIKEKLIGALRAGVKTVLLPSQNRKDVKDLPQEVKDGLEIIHVSHIWQAIRCIWPDAQFPGYEHYPAVESRL</sequence>
<keyword evidence="2 8" id="KW-0645">Protease</keyword>
<dbReference type="InterPro" id="IPR027501">
    <property type="entry name" value="Lonp2_euk"/>
</dbReference>
<evidence type="ECO:0000256" key="8">
    <source>
        <dbReference type="HAMAP-Rule" id="MF_03121"/>
    </source>
</evidence>
<keyword evidence="4 8" id="KW-0378">Hydrolase</keyword>
<dbReference type="InterPro" id="IPR015947">
    <property type="entry name" value="PUA-like_sf"/>
</dbReference>
<gene>
    <name evidence="14" type="ORF">SCUCBS95973_006750</name>
</gene>
<dbReference type="HAMAP" id="MF_03121">
    <property type="entry name" value="lonp2_euk"/>
    <property type="match status" value="1"/>
</dbReference>
<dbReference type="InterPro" id="IPR003111">
    <property type="entry name" value="Lon_prtase_N"/>
</dbReference>
<dbReference type="SMART" id="SM00382">
    <property type="entry name" value="AAA"/>
    <property type="match status" value="1"/>
</dbReference>
<comment type="similarity">
    <text evidence="8 9">Belongs to the peptidase S16 family.</text>
</comment>
<dbReference type="Gene3D" id="1.10.8.60">
    <property type="match status" value="1"/>
</dbReference>
<dbReference type="CDD" id="cd19500">
    <property type="entry name" value="RecA-like_Lon"/>
    <property type="match status" value="1"/>
</dbReference>
<dbReference type="SUPFAM" id="SSF88697">
    <property type="entry name" value="PUA domain-like"/>
    <property type="match status" value="1"/>
</dbReference>
<dbReference type="InterPro" id="IPR046336">
    <property type="entry name" value="Lon_prtase_N_sf"/>
</dbReference>
<evidence type="ECO:0000259" key="13">
    <source>
        <dbReference type="PROSITE" id="PS51787"/>
    </source>
</evidence>
<dbReference type="Gene3D" id="1.20.5.5270">
    <property type="match status" value="1"/>
</dbReference>
<dbReference type="InterPro" id="IPR054594">
    <property type="entry name" value="Lon_lid"/>
</dbReference>
<dbReference type="Gene3D" id="1.20.58.1480">
    <property type="match status" value="1"/>
</dbReference>
<evidence type="ECO:0000256" key="1">
    <source>
        <dbReference type="ARBA" id="ARBA00004253"/>
    </source>
</evidence>
<dbReference type="EMBL" id="CAWUHB010000042">
    <property type="protein sequence ID" value="CAK7228052.1"/>
    <property type="molecule type" value="Genomic_DNA"/>
</dbReference>
<keyword evidence="3 8" id="KW-0547">Nucleotide-binding</keyword>
<keyword evidence="15" id="KW-1185">Reference proteome</keyword>
<dbReference type="InterPro" id="IPR027065">
    <property type="entry name" value="Lon_Prtase"/>
</dbReference>
<evidence type="ECO:0000256" key="11">
    <source>
        <dbReference type="SAM" id="MobiDB-lite"/>
    </source>
</evidence>
<dbReference type="InterPro" id="IPR003593">
    <property type="entry name" value="AAA+_ATPase"/>
</dbReference>
<evidence type="ECO:0000256" key="3">
    <source>
        <dbReference type="ARBA" id="ARBA00022741"/>
    </source>
</evidence>